<dbReference type="Gene3D" id="2.70.130.10">
    <property type="entry name" value="Mannose-6-phosphate receptor binding domain"/>
    <property type="match status" value="7"/>
</dbReference>
<evidence type="ECO:0000256" key="2">
    <source>
        <dbReference type="ARBA" id="ARBA00022448"/>
    </source>
</evidence>
<dbReference type="PRINTS" id="PR00013">
    <property type="entry name" value="FNTYPEII"/>
</dbReference>
<evidence type="ECO:0000313" key="13">
    <source>
        <dbReference type="EMBL" id="KAG9484080.1"/>
    </source>
</evidence>
<dbReference type="CDD" id="cd00062">
    <property type="entry name" value="FN2"/>
    <property type="match status" value="1"/>
</dbReference>
<dbReference type="GO" id="GO:0005537">
    <property type="term" value="F:D-mannose binding"/>
    <property type="evidence" value="ECO:0007669"/>
    <property type="project" value="InterPro"/>
</dbReference>
<dbReference type="GO" id="GO:0007041">
    <property type="term" value="P:lysosomal transport"/>
    <property type="evidence" value="ECO:0007669"/>
    <property type="project" value="InterPro"/>
</dbReference>
<evidence type="ECO:0000256" key="5">
    <source>
        <dbReference type="ARBA" id="ARBA00022737"/>
    </source>
</evidence>
<proteinExistence type="predicted"/>
<dbReference type="InterPro" id="IPR036943">
    <property type="entry name" value="FN_type2_sf"/>
</dbReference>
<sequence>MAKHPTRWDEGRSPPLVCTAASSAVPQPATEIQPPSQDTGTTPSWPAPKPSPPLSSAPSTNVSHRTVQPSLAQVLERKRKYAATHPHTQALNVHIAKFISLEMLPYRGSPVFQEQDGCEYVFLWRTSEACPVARAEGDNCQVKDPKYDYVYDLRTLGEKVVEVVDGQYNYQLKVCGEIHGSECSSQAPAGSTVSSCQMNAKKGILAGLTNQKLVYEDGIIMLNYTGGAICHNKYNRSTLIIFHCDKTEGKPVFLKETPDCIYKFQWRTPLACLPYKPIDCSFKDNLGKSYDLSPLSHYDENWEADSPTDPNAKYHINVCRPLVPETGPASCPHGSAACLLEGNKATNLGELASSPRWENRVPVLEYKNGDRCPDGIRFKTTTIRFMCDLNTAASRPQLITMLQDCDYTFLWVTAYACPLTESTHDECRVSNPASGYQFNLASLTSKAGYRIEDRERSIQLNICSDINNSSCGSGVGVCVSQGGKYINAGKSQKRISYVDQMLKLSYEDGDQCDKNPLKKHRSIFTFVCAADTAAGRLPSLTSYIKDTCTWEFSWHTHLACEQEIKCSVKNGTSLIDLSPLIKRVGYYEVLQSTEKDGFSDFYINICQPLNDDVNVKCPPGASVCKATPAGETIDIGRPSGAPQIDQTTQTVTIRMDSRTQCDSSGYYSTTILFHCSAGTDLGRPKFAQFSECNYLFEWDTPLVCPDKESVSGCSLTDQQLQYTFNFSSLSKEPYHTPGPNPYYIGVCAPAQNVPTGKCSGAVCLQSGNTAVSFGNANAMKMEYRHQDNMVLLQYVGGDPCPPVTEDGVPCRLPFTYKGKTYNTCTTEDRPRLWCATAANPEKTGNWGYCSSATDIRQSTILFRCDENSGKGSPELQSVTKECSALFEWKTQLACLPRKLDCKFIFNHQTYDLRMLSSMTGSWDFIANGDRYYLNLCQSVNKGPSSCSETASVCRESKGEVQVLGQVHTQTVTLQDKAILVTYSNGEFCNNGRQRFSTTINLICKNITGKPVLEKQVDIGKTSDDENQYQGLSGRSQAVGAILSILLVILVACLVINTEEEADNETEWLMEEVSANHGKPHHENGHVKSVKAGAFTSLHVDDLDSEDEVLTVPEVRIQSARNKQRNSKGSLGQYASGSDENLIGIANGGQEQTGKSRSGPRKKEDKLNIASFHDDSDEDMLNV</sequence>
<feature type="domain" description="MRH" evidence="12">
    <location>
        <begin position="711"/>
        <end position="896"/>
    </location>
</feature>
<reference evidence="13" key="1">
    <citation type="thesis" date="2020" institute="ProQuest LLC" country="789 East Eisenhower Parkway, Ann Arbor, MI, USA">
        <title>Comparative Genomics and Chromosome Evolution.</title>
        <authorList>
            <person name="Mudd A.B."/>
        </authorList>
    </citation>
    <scope>NUCLEOTIDE SEQUENCE</scope>
    <source>
        <strain evidence="13">HN-11 Male</strain>
        <tissue evidence="13">Kidney and liver</tissue>
    </source>
</reference>
<feature type="domain" description="Fibronectin type-II" evidence="11">
    <location>
        <begin position="805"/>
        <end position="851"/>
    </location>
</feature>
<dbReference type="PROSITE" id="PS51092">
    <property type="entry name" value="FN2_2"/>
    <property type="match status" value="1"/>
</dbReference>
<keyword evidence="5" id="KW-0677">Repeat</keyword>
<keyword evidence="8" id="KW-1015">Disulfide bond</keyword>
<dbReference type="EMBL" id="WNTK01000005">
    <property type="protein sequence ID" value="KAG9484080.1"/>
    <property type="molecule type" value="Genomic_DNA"/>
</dbReference>
<evidence type="ECO:0000256" key="1">
    <source>
        <dbReference type="ARBA" id="ARBA00004308"/>
    </source>
</evidence>
<dbReference type="SMART" id="SM01404">
    <property type="entry name" value="CIMR"/>
    <property type="match status" value="6"/>
</dbReference>
<feature type="region of interest" description="Disordered" evidence="10">
    <location>
        <begin position="1119"/>
        <end position="1182"/>
    </location>
</feature>
<evidence type="ECO:0000256" key="7">
    <source>
        <dbReference type="ARBA" id="ARBA00023136"/>
    </source>
</evidence>
<dbReference type="PROSITE" id="PS51914">
    <property type="entry name" value="MRH"/>
    <property type="match status" value="6"/>
</dbReference>
<feature type="compositionally biased region" description="Polar residues" evidence="10">
    <location>
        <begin position="33"/>
        <end position="42"/>
    </location>
</feature>
<dbReference type="Gene3D" id="2.10.10.10">
    <property type="entry name" value="Fibronectin, type II, collagen-binding"/>
    <property type="match status" value="1"/>
</dbReference>
<dbReference type="PANTHER" id="PTHR15071:SF0">
    <property type="entry name" value="MANNOSE 6-PHOSPHATE RECEPTOR-LIKE PROTEIN 1"/>
    <property type="match status" value="1"/>
</dbReference>
<dbReference type="Pfam" id="PF00878">
    <property type="entry name" value="CIMR"/>
    <property type="match status" value="6"/>
</dbReference>
<feature type="compositionally biased region" description="Polar residues" evidence="10">
    <location>
        <begin position="1126"/>
        <end position="1138"/>
    </location>
</feature>
<dbReference type="GO" id="GO:0000139">
    <property type="term" value="C:Golgi membrane"/>
    <property type="evidence" value="ECO:0007669"/>
    <property type="project" value="UniProtKB-SubCell"/>
</dbReference>
<evidence type="ECO:0000256" key="4">
    <source>
        <dbReference type="ARBA" id="ARBA00022729"/>
    </source>
</evidence>
<evidence type="ECO:0000313" key="14">
    <source>
        <dbReference type="Proteomes" id="UP000770717"/>
    </source>
</evidence>
<feature type="domain" description="MRH" evidence="12">
    <location>
        <begin position="899"/>
        <end position="1054"/>
    </location>
</feature>
<protein>
    <recommendedName>
        <fullName evidence="15">Cation-independent mannose-6-phosphate receptor</fullName>
    </recommendedName>
</protein>
<keyword evidence="2" id="KW-0813">Transport</keyword>
<evidence type="ECO:0000256" key="9">
    <source>
        <dbReference type="PROSITE-ProRule" id="PRU00479"/>
    </source>
</evidence>
<evidence type="ECO:0000256" key="6">
    <source>
        <dbReference type="ARBA" id="ARBA00022989"/>
    </source>
</evidence>
<dbReference type="InterPro" id="IPR044865">
    <property type="entry name" value="MRH_dom"/>
</dbReference>
<feature type="domain" description="MRH" evidence="12">
    <location>
        <begin position="278"/>
        <end position="419"/>
    </location>
</feature>
<keyword evidence="4" id="KW-0732">Signal</keyword>
<feature type="domain" description="MRH" evidence="12">
    <location>
        <begin position="425"/>
        <end position="562"/>
    </location>
</feature>
<dbReference type="GO" id="GO:0010008">
    <property type="term" value="C:endosome membrane"/>
    <property type="evidence" value="ECO:0007669"/>
    <property type="project" value="UniProtKB-SubCell"/>
</dbReference>
<gene>
    <name evidence="13" type="ORF">GDO78_009795</name>
</gene>
<keyword evidence="7" id="KW-0472">Membrane</keyword>
<name>A0A8J6FC52_ELECQ</name>
<accession>A0A8J6FC52</accession>
<dbReference type="OrthoDB" id="4504960at2759"/>
<organism evidence="13 14">
    <name type="scientific">Eleutherodactylus coqui</name>
    <name type="common">Puerto Rican coqui</name>
    <dbReference type="NCBI Taxonomy" id="57060"/>
    <lineage>
        <taxon>Eukaryota</taxon>
        <taxon>Metazoa</taxon>
        <taxon>Chordata</taxon>
        <taxon>Craniata</taxon>
        <taxon>Vertebrata</taxon>
        <taxon>Euteleostomi</taxon>
        <taxon>Amphibia</taxon>
        <taxon>Batrachia</taxon>
        <taxon>Anura</taxon>
        <taxon>Neobatrachia</taxon>
        <taxon>Hyloidea</taxon>
        <taxon>Eleutherodactylidae</taxon>
        <taxon>Eleutherodactylinae</taxon>
        <taxon>Eleutherodactylus</taxon>
        <taxon>Eleutherodactylus</taxon>
    </lineage>
</organism>
<dbReference type="Pfam" id="PF00040">
    <property type="entry name" value="fn2"/>
    <property type="match status" value="1"/>
</dbReference>
<feature type="compositionally biased region" description="Basic and acidic residues" evidence="10">
    <location>
        <begin position="1"/>
        <end position="12"/>
    </location>
</feature>
<evidence type="ECO:0008006" key="15">
    <source>
        <dbReference type="Google" id="ProtNLM"/>
    </source>
</evidence>
<keyword evidence="14" id="KW-1185">Reference proteome</keyword>
<dbReference type="GO" id="GO:0005802">
    <property type="term" value="C:trans-Golgi network"/>
    <property type="evidence" value="ECO:0007669"/>
    <property type="project" value="TreeGrafter"/>
</dbReference>
<evidence type="ECO:0000259" key="11">
    <source>
        <dbReference type="PROSITE" id="PS51092"/>
    </source>
</evidence>
<dbReference type="AlphaFoldDB" id="A0A8J6FC52"/>
<evidence type="ECO:0000256" key="10">
    <source>
        <dbReference type="SAM" id="MobiDB-lite"/>
    </source>
</evidence>
<dbReference type="SUPFAM" id="SSF50911">
    <property type="entry name" value="Mannose 6-phosphate receptor domain"/>
    <property type="match status" value="7"/>
</dbReference>
<dbReference type="FunFam" id="2.70.130.10:FF:000004">
    <property type="entry name" value="Insulin-like growth factor 2 receptor"/>
    <property type="match status" value="1"/>
</dbReference>
<dbReference type="FunFam" id="2.70.130.10:FF:000017">
    <property type="entry name" value="Insulin-like growth factor 2 receptor"/>
    <property type="match status" value="1"/>
</dbReference>
<evidence type="ECO:0000256" key="8">
    <source>
        <dbReference type="ARBA" id="ARBA00023157"/>
    </source>
</evidence>
<keyword evidence="3" id="KW-0812">Transmembrane</keyword>
<dbReference type="Proteomes" id="UP000770717">
    <property type="component" value="Unassembled WGS sequence"/>
</dbReference>
<dbReference type="InterPro" id="IPR000562">
    <property type="entry name" value="FN_type2_dom"/>
</dbReference>
<feature type="domain" description="MRH" evidence="12">
    <location>
        <begin position="138"/>
        <end position="274"/>
    </location>
</feature>
<dbReference type="GO" id="GO:0038023">
    <property type="term" value="F:signaling receptor activity"/>
    <property type="evidence" value="ECO:0007669"/>
    <property type="project" value="InterPro"/>
</dbReference>
<comment type="caution">
    <text evidence="13">The sequence shown here is derived from an EMBL/GenBank/DDBJ whole genome shotgun (WGS) entry which is preliminary data.</text>
</comment>
<keyword evidence="6" id="KW-1133">Transmembrane helix</keyword>
<dbReference type="SUPFAM" id="SSF57440">
    <property type="entry name" value="Kringle-like"/>
    <property type="match status" value="1"/>
</dbReference>
<feature type="compositionally biased region" description="Pro residues" evidence="10">
    <location>
        <begin position="45"/>
        <end position="55"/>
    </location>
</feature>
<comment type="caution">
    <text evidence="9">Lacks conserved residue(s) required for the propagation of feature annotation.</text>
</comment>
<feature type="domain" description="MRH" evidence="12">
    <location>
        <begin position="564"/>
        <end position="706"/>
    </location>
</feature>
<dbReference type="SMART" id="SM00059">
    <property type="entry name" value="FN2"/>
    <property type="match status" value="1"/>
</dbReference>
<dbReference type="InterPro" id="IPR013806">
    <property type="entry name" value="Kringle-like"/>
</dbReference>
<comment type="subcellular location">
    <subcellularLocation>
        <location evidence="1">Endomembrane system</location>
    </subcellularLocation>
</comment>
<evidence type="ECO:0000256" key="3">
    <source>
        <dbReference type="ARBA" id="ARBA00022692"/>
    </source>
</evidence>
<evidence type="ECO:0000259" key="12">
    <source>
        <dbReference type="PROSITE" id="PS51914"/>
    </source>
</evidence>
<dbReference type="InterPro" id="IPR009011">
    <property type="entry name" value="Man6P_isomerase_rcpt-bd_dom_sf"/>
</dbReference>
<feature type="region of interest" description="Disordered" evidence="10">
    <location>
        <begin position="1"/>
        <end position="67"/>
    </location>
</feature>
<dbReference type="InterPro" id="IPR000479">
    <property type="entry name" value="CIMR_rpt"/>
</dbReference>
<dbReference type="PANTHER" id="PTHR15071">
    <property type="entry name" value="MANNOSE-6-PHOSPHATE RECEPTOR FAMILY MEMBER"/>
    <property type="match status" value="1"/>
</dbReference>